<feature type="region of interest" description="Disordered" evidence="1">
    <location>
        <begin position="889"/>
        <end position="912"/>
    </location>
</feature>
<keyword evidence="2" id="KW-0812">Transmembrane</keyword>
<protein>
    <submittedName>
        <fullName evidence="4">Putative polysaccharide transport system component signal peptide protein</fullName>
    </submittedName>
</protein>
<accession>A0A0S4WHL0</accession>
<evidence type="ECO:0000313" key="4">
    <source>
        <dbReference type="EMBL" id="CUV45967.1"/>
    </source>
</evidence>
<keyword evidence="2" id="KW-1133">Transmembrane helix</keyword>
<gene>
    <name evidence="4" type="primary">ragB</name>
    <name evidence="4" type="ORF">TO10_v1_430029</name>
</gene>
<evidence type="ECO:0000256" key="2">
    <source>
        <dbReference type="SAM" id="Phobius"/>
    </source>
</evidence>
<sequence>MWSADLAPRERLLPPWLIGTLGGFVALALAMMFPRERLETRLLEGGKVDALSMAYLEAWLRVRPNDGEFLAVLAAQYVRTGRLDEAEAMLARMRTLHDKAIGREALLLDIAIREQRAYALQPGDARRKAYLDELRGLLGQALDYRWTASEMEVLAGQARGLDAGAIAARFYQRLSKQDPSRAAQWQSRSAEIALGVGDYRAAAAANFAAQAAASSLEERRRYFMGGLKALQAGGLLDEAMREAQQRAGPLIDDQETLRFLTRLAMACNRADLADYYARRLLHLSWQAAPDAAIALAEGAARHDWVFGGRPQPLPSPSEAVFLDGVEGMARRPRGAARIRRVADAASAPAAPAAPPAGAQAAAHGIAPFNAEDYDLAFRVFLGSGNLNDAMRVAEAAVRQRPDLKLWTERAAQVAEWNHQPMVALQHWLAYAQATGDDVAWRNVLRLAPALNEDHAYLAALRHKAGSQPADMKLLDQIVAAYERLGEPAEGLAYLDSVARGPNRQAVLERYAQLAERAGKDDLAYAGYQRLQREFGPHAGYALKLANMLYVRDQFELALAAMQTAEHIASPTDDLYWRTFAQLARLNQRDDLMREAYRQLLIGGGAVVDDLSTMVEFYDASPIDAGRLAELAYRKDGGPIHLQRALYYYTRAGAFHRVEGLLASLTPAQRAAAERSAGVLAARAEYYRQRGQWDAAMRDLRCAVSLPDAGSDVKAALLWSLIDSGQIAELKRALAHWRGEAENDSVYWGAYAAAGLRLADPGLALRFLGRQGKSMRNDPLWLLAYADAREMAGQADVAWRLRREAWRLLWRGEEAGAGAPGERRAAASDEVQPAALEDGARAELRARRATLAQTFGSGDLAQRLLIELLRDDRRETRAAREGGRAAIAGSELGDLDVLPPEPPESPAASRNAARASDQLVSAIAKEAALGWALSQEANDLARAWLLQQYARGAARPAYAEISIALAERDLPTLNRLLDDTPDRLPLAARIDANAMTDRLGEAQRLAFGGLTTAPDEPQLHQRVEETLLANAQALEPRGTWYKQAPLTYFESSAAAGTRLTDHYSMLLRATQRNQRSIDAQQLTGVPAQDRSVDWISQYLTRDARWKGTVGWRQGLASFTTFRLDGQLGQTGPVVTEFAVGRNQPASETPQLRVGGVKDIATIGANWRFTQRQYVRARVEGDRFYGQDRSFLGSGTVFDGEIGHRFRVEYPDYTIRLTGTYARYSASGAPGAPLGRLLPAGAAMSAEQFVPRSFAQYGLLFGFGTDYLERYARAWRPFLDAGMLHDNRQGWGVQLQVGAAGSVLGNDHLALYIGHASITRAGTSPMTEIGLRYRWLY</sequence>
<evidence type="ECO:0000256" key="1">
    <source>
        <dbReference type="SAM" id="MobiDB-lite"/>
    </source>
</evidence>
<keyword evidence="2" id="KW-0472">Membrane</keyword>
<feature type="transmembrane region" description="Helical" evidence="2">
    <location>
        <begin position="12"/>
        <end position="33"/>
    </location>
</feature>
<dbReference type="InterPro" id="IPR011990">
    <property type="entry name" value="TPR-like_helical_dom_sf"/>
</dbReference>
<proteinExistence type="predicted"/>
<feature type="domain" description="PelB C-terminal" evidence="3">
    <location>
        <begin position="1027"/>
        <end position="1333"/>
    </location>
</feature>
<dbReference type="InterPro" id="IPR057306">
    <property type="entry name" value="B-barrel_PelB_C"/>
</dbReference>
<name>A0A0S4WHL0_RALSL</name>
<dbReference type="EMBL" id="LN899827">
    <property type="protein sequence ID" value="CUV45967.1"/>
    <property type="molecule type" value="Genomic_DNA"/>
</dbReference>
<dbReference type="Gene3D" id="1.25.40.10">
    <property type="entry name" value="Tetratricopeptide repeat domain"/>
    <property type="match status" value="1"/>
</dbReference>
<organism evidence="4">
    <name type="scientific">Ralstonia solanacearum</name>
    <name type="common">Pseudomonas solanacearum</name>
    <dbReference type="NCBI Taxonomy" id="305"/>
    <lineage>
        <taxon>Bacteria</taxon>
        <taxon>Pseudomonadati</taxon>
        <taxon>Pseudomonadota</taxon>
        <taxon>Betaproteobacteria</taxon>
        <taxon>Burkholderiales</taxon>
        <taxon>Burkholderiaceae</taxon>
        <taxon>Ralstonia</taxon>
        <taxon>Ralstonia solanacearum species complex</taxon>
    </lineage>
</organism>
<reference evidence="4" key="1">
    <citation type="submission" date="2015-10" db="EMBL/GenBank/DDBJ databases">
        <authorList>
            <person name="Gilbert D.G."/>
        </authorList>
    </citation>
    <scope>NUCLEOTIDE SEQUENCE</scope>
    <source>
        <strain evidence="4">Phyl III-seqv23</strain>
    </source>
</reference>
<dbReference type="Pfam" id="PF13429">
    <property type="entry name" value="TPR_15"/>
    <property type="match status" value="1"/>
</dbReference>
<dbReference type="Pfam" id="PF24604">
    <property type="entry name" value="B-barrel_PelB_C"/>
    <property type="match status" value="1"/>
</dbReference>
<evidence type="ECO:0000259" key="3">
    <source>
        <dbReference type="Pfam" id="PF24604"/>
    </source>
</evidence>